<evidence type="ECO:0000256" key="11">
    <source>
        <dbReference type="ARBA" id="ARBA00023180"/>
    </source>
</evidence>
<feature type="transmembrane region" description="Helical" evidence="12">
    <location>
        <begin position="574"/>
        <end position="594"/>
    </location>
</feature>
<evidence type="ECO:0000256" key="4">
    <source>
        <dbReference type="ARBA" id="ARBA00020830"/>
    </source>
</evidence>
<evidence type="ECO:0000313" key="17">
    <source>
        <dbReference type="Proteomes" id="UP000054383"/>
    </source>
</evidence>
<feature type="transmembrane region" description="Helical" evidence="12">
    <location>
        <begin position="897"/>
        <end position="920"/>
    </location>
</feature>
<evidence type="ECO:0000256" key="1">
    <source>
        <dbReference type="ARBA" id="ARBA00004477"/>
    </source>
</evidence>
<dbReference type="GO" id="GO:0006506">
    <property type="term" value="P:GPI anchor biosynthetic process"/>
    <property type="evidence" value="ECO:0007669"/>
    <property type="project" value="UniProtKB-UniPathway"/>
</dbReference>
<feature type="transmembrane region" description="Helical" evidence="12">
    <location>
        <begin position="670"/>
        <end position="687"/>
    </location>
</feature>
<dbReference type="OMA" id="SWNQTGQ"/>
<comment type="pathway">
    <text evidence="2 12">Glycolipid biosynthesis; glycosylphosphatidylinositol-anchor biosynthesis.</text>
</comment>
<organism evidence="16 17">
    <name type="scientific">Talaromyces islandicus</name>
    <name type="common">Penicillium islandicum</name>
    <dbReference type="NCBI Taxonomy" id="28573"/>
    <lineage>
        <taxon>Eukaryota</taxon>
        <taxon>Fungi</taxon>
        <taxon>Dikarya</taxon>
        <taxon>Ascomycota</taxon>
        <taxon>Pezizomycotina</taxon>
        <taxon>Eurotiomycetes</taxon>
        <taxon>Eurotiomycetidae</taxon>
        <taxon>Eurotiales</taxon>
        <taxon>Trichocomaceae</taxon>
        <taxon>Talaromyces</taxon>
        <taxon>Talaromyces sect. Islandici</taxon>
    </lineage>
</organism>
<evidence type="ECO:0000256" key="3">
    <source>
        <dbReference type="ARBA" id="ARBA00005315"/>
    </source>
</evidence>
<feature type="domain" description="GPI ethanolamine phosphate transferase 2 C-terminal" evidence="15">
    <location>
        <begin position="537"/>
        <end position="955"/>
    </location>
</feature>
<dbReference type="CDD" id="cd16024">
    <property type="entry name" value="GPI_EPT_2"/>
    <property type="match status" value="1"/>
</dbReference>
<comment type="function">
    <text evidence="12">Ethanolamine phosphate transferase involved in glycosylphosphatidylinositol-anchor biosynthesis. Transfers ethanolamine phosphate to the GPI second mannose.</text>
</comment>
<dbReference type="Pfam" id="PF01663">
    <property type="entry name" value="Phosphodiest"/>
    <property type="match status" value="1"/>
</dbReference>
<comment type="subcellular location">
    <subcellularLocation>
        <location evidence="1 12">Endoplasmic reticulum membrane</location>
        <topology evidence="1 12">Multi-pass membrane protein</topology>
    </subcellularLocation>
</comment>
<dbReference type="InterPro" id="IPR019434">
    <property type="entry name" value="DUF2423"/>
</dbReference>
<feature type="transmembrane region" description="Helical" evidence="12">
    <location>
        <begin position="826"/>
        <end position="845"/>
    </location>
</feature>
<dbReference type="Pfam" id="PF10338">
    <property type="entry name" value="YBL028C_N"/>
    <property type="match status" value="1"/>
</dbReference>
<feature type="transmembrane region" description="Helical" evidence="12">
    <location>
        <begin position="932"/>
        <end position="954"/>
    </location>
</feature>
<feature type="domain" description="DUF2423" evidence="14">
    <location>
        <begin position="1"/>
        <end position="44"/>
    </location>
</feature>
<feature type="transmembrane region" description="Helical" evidence="12">
    <location>
        <begin position="624"/>
        <end position="643"/>
    </location>
</feature>
<feature type="region of interest" description="Disordered" evidence="13">
    <location>
        <begin position="36"/>
        <end position="63"/>
    </location>
</feature>
<dbReference type="UniPathway" id="UPA00196"/>
<dbReference type="SUPFAM" id="SSF53649">
    <property type="entry name" value="Alkaline phosphatase-like"/>
    <property type="match status" value="1"/>
</dbReference>
<keyword evidence="9 12" id="KW-1133">Transmembrane helix</keyword>
<keyword evidence="5 12" id="KW-0337">GPI-anchor biosynthesis</keyword>
<evidence type="ECO:0000256" key="13">
    <source>
        <dbReference type="SAM" id="MobiDB-lite"/>
    </source>
</evidence>
<dbReference type="InterPro" id="IPR039527">
    <property type="entry name" value="PIGG/GPI7"/>
</dbReference>
<feature type="region of interest" description="Disordered" evidence="13">
    <location>
        <begin position="302"/>
        <end position="329"/>
    </location>
</feature>
<evidence type="ECO:0000256" key="8">
    <source>
        <dbReference type="ARBA" id="ARBA00022824"/>
    </source>
</evidence>
<dbReference type="PANTHER" id="PTHR23072:SF0">
    <property type="entry name" value="GPI ETHANOLAMINE PHOSPHATE TRANSFERASE 2"/>
    <property type="match status" value="1"/>
</dbReference>
<evidence type="ECO:0000256" key="7">
    <source>
        <dbReference type="ARBA" id="ARBA00022692"/>
    </source>
</evidence>
<evidence type="ECO:0000256" key="5">
    <source>
        <dbReference type="ARBA" id="ARBA00022502"/>
    </source>
</evidence>
<dbReference type="EMBL" id="CVMT01000005">
    <property type="protein sequence ID" value="CRG88743.1"/>
    <property type="molecule type" value="Genomic_DNA"/>
</dbReference>
<keyword evidence="7 12" id="KW-0812">Transmembrane</keyword>
<gene>
    <name evidence="16" type="ORF">PISL3812_05777</name>
</gene>
<dbReference type="InterPro" id="IPR037674">
    <property type="entry name" value="PIG-G_N"/>
</dbReference>
<feature type="transmembrane region" description="Helical" evidence="12">
    <location>
        <begin position="600"/>
        <end position="617"/>
    </location>
</feature>
<sequence length="959" mass="105387">MAKSVRSSTRKRNSAKLRSTVFGPAADARTARLSAKLQELAAQPRETSGDSKEPSDDMDEKKLQEDAANRSLSKAILFLANALIPIAVLLFGSGYFPYKPIIPGEASIGENGAVPPVFDKVIVMVVDALRSDFVYSNNSGFIFTQDLIRTGAAMPFTAHASSPTVTMPRIKAITTGSVPSFSDVILNIAESESMSTLTHQDTILGQLKKGLSGKLVMYGDDTWLNLFPNTFDRSDGTTSFFVSVNISTCSAICRLDKEVDTSQDFVEVDNNVTRHIPGELVRDDWSVMVLHYLGLDHIGHKAGPKRYGQRSPGRLKSSELTSSSSHMLPKQKEMDAVVEDIFNSLQEQEHLQSTLLVLCGDHGMNEAGNHGGSSAGETSPALTFISPKLKTHIPSIESPSGNADEYEYFQTVEQSDITPTLAKLLGVAIPLNSLGVFIPAFLDMWESNSDRLGILLENAKQVLDIVKVAFPKYTFNPETSLTDCTAGVQSSIEELECEWISILELLADLDRDVSHDILQKAIYRFLYRAQSLMSGAASTYKLSMLFSGSLVAAAACVFALVIAFVPLRKSGFPGLFLVVTALLSGAIMFASSYVEEEQQYWYWIVTAWAAYLHIRLSQRGDASAVSLTSVSSTIFLAILNRIMRRWNQTGQKFAGEPDIVHHFLSFRPKFLWALILLTYVVSFWGLARSSPIKSKAYLSIWTTLCAALSVAAFFFKLSFAAADSPELLNGWMLKVVEAGSRFSLVLQARVVFFGILALFIILTWANSTFGQKRSVTSKRLFHEILTLFLVTQSRATNIPLFLLFRTQASIINRCRLSGVEATLNSILMQHMAFFAFGGSNAISSVDLSNAYNGVSDYNVLVVGLLTFISNWAGPTWWVSATALVQDHSTPVKATDRIALLTFNTAFSLMSVMAACTMLRTHLFVWTVFSPKFLYSIAWALLNHIGLNLLAASSLSNWLS</sequence>
<dbReference type="Gene3D" id="3.40.720.10">
    <property type="entry name" value="Alkaline Phosphatase, subunit A"/>
    <property type="match status" value="1"/>
</dbReference>
<feature type="transmembrane region" description="Helical" evidence="12">
    <location>
        <begin position="742"/>
        <end position="764"/>
    </location>
</feature>
<name>A0A0U1LZK5_TALIS</name>
<dbReference type="InterPro" id="IPR017850">
    <property type="entry name" value="Alkaline_phosphatase_core_sf"/>
</dbReference>
<dbReference type="InterPro" id="IPR002591">
    <property type="entry name" value="Phosphodiest/P_Trfase"/>
</dbReference>
<evidence type="ECO:0000256" key="10">
    <source>
        <dbReference type="ARBA" id="ARBA00023136"/>
    </source>
</evidence>
<proteinExistence type="inferred from homology"/>
<feature type="transmembrane region" description="Helical" evidence="12">
    <location>
        <begin position="699"/>
        <end position="722"/>
    </location>
</feature>
<evidence type="ECO:0000256" key="12">
    <source>
        <dbReference type="RuleBase" id="RU367106"/>
    </source>
</evidence>
<dbReference type="InterPro" id="IPR045687">
    <property type="entry name" value="PIGG/GPI7_C"/>
</dbReference>
<evidence type="ECO:0000259" key="14">
    <source>
        <dbReference type="Pfam" id="PF10338"/>
    </source>
</evidence>
<dbReference type="OrthoDB" id="272139at2759"/>
<evidence type="ECO:0000256" key="6">
    <source>
        <dbReference type="ARBA" id="ARBA00022679"/>
    </source>
</evidence>
<dbReference type="Pfam" id="PF19316">
    <property type="entry name" value="PIGO_PIGG"/>
    <property type="match status" value="1"/>
</dbReference>
<feature type="transmembrane region" description="Helical" evidence="12">
    <location>
        <begin position="76"/>
        <end position="98"/>
    </location>
</feature>
<dbReference type="GO" id="GO:0005789">
    <property type="term" value="C:endoplasmic reticulum membrane"/>
    <property type="evidence" value="ECO:0007669"/>
    <property type="project" value="UniProtKB-SubCell"/>
</dbReference>
<feature type="region of interest" description="Disordered" evidence="13">
    <location>
        <begin position="1"/>
        <end position="23"/>
    </location>
</feature>
<comment type="similarity">
    <text evidence="3 12">Belongs to the PIGG/PIGN/PIGO family. PIGG subfamily.</text>
</comment>
<accession>A0A0U1LZK5</accession>
<dbReference type="AlphaFoldDB" id="A0A0U1LZK5"/>
<protein>
    <recommendedName>
        <fullName evidence="4 12">GPI ethanolamine phosphate transferase 2</fullName>
    </recommendedName>
</protein>
<dbReference type="PANTHER" id="PTHR23072">
    <property type="entry name" value="PHOSPHATIDYLINOSITOL GLYCAN-RELATED"/>
    <property type="match status" value="1"/>
</dbReference>
<evidence type="ECO:0000259" key="15">
    <source>
        <dbReference type="Pfam" id="PF19316"/>
    </source>
</evidence>
<dbReference type="GO" id="GO:0051267">
    <property type="term" value="F:CP2 mannose-ethanolamine phosphotransferase activity"/>
    <property type="evidence" value="ECO:0007669"/>
    <property type="project" value="TreeGrafter"/>
</dbReference>
<feature type="compositionally biased region" description="Basic and acidic residues" evidence="13">
    <location>
        <begin position="47"/>
        <end position="63"/>
    </location>
</feature>
<keyword evidence="6 12" id="KW-0808">Transferase</keyword>
<evidence type="ECO:0000313" key="16">
    <source>
        <dbReference type="EMBL" id="CRG88743.1"/>
    </source>
</evidence>
<evidence type="ECO:0000256" key="9">
    <source>
        <dbReference type="ARBA" id="ARBA00022989"/>
    </source>
</evidence>
<feature type="transmembrane region" description="Helical" evidence="12">
    <location>
        <begin position="544"/>
        <end position="567"/>
    </location>
</feature>
<keyword evidence="10 12" id="KW-0472">Membrane</keyword>
<keyword evidence="17" id="KW-1185">Reference proteome</keyword>
<dbReference type="Proteomes" id="UP000054383">
    <property type="component" value="Unassembled WGS sequence"/>
</dbReference>
<keyword evidence="8 12" id="KW-0256">Endoplasmic reticulum</keyword>
<reference evidence="16 17" key="1">
    <citation type="submission" date="2015-04" db="EMBL/GenBank/DDBJ databases">
        <authorList>
            <person name="Syromyatnikov M.Y."/>
            <person name="Popov V.N."/>
        </authorList>
    </citation>
    <scope>NUCLEOTIDE SEQUENCE [LARGE SCALE GENOMIC DNA]</scope>
    <source>
        <strain evidence="16">WF-38-12</strain>
    </source>
</reference>
<evidence type="ECO:0000256" key="2">
    <source>
        <dbReference type="ARBA" id="ARBA00004687"/>
    </source>
</evidence>
<dbReference type="STRING" id="28573.A0A0U1LZK5"/>
<keyword evidence="11" id="KW-0325">Glycoprotein</keyword>
<feature type="transmembrane region" description="Helical" evidence="12">
    <location>
        <begin position="857"/>
        <end position="877"/>
    </location>
</feature>